<dbReference type="PANTHER" id="PTHR33144">
    <property type="entry name" value="OS10G0409366 PROTEIN-RELATED"/>
    <property type="match status" value="1"/>
</dbReference>
<comment type="caution">
    <text evidence="2">The sequence shown here is derived from an EMBL/GenBank/DDBJ whole genome shotgun (WGS) entry which is preliminary data.</text>
</comment>
<dbReference type="Proteomes" id="UP001324115">
    <property type="component" value="Unassembled WGS sequence"/>
</dbReference>
<proteinExistence type="predicted"/>
<dbReference type="EMBL" id="JAXUIC010000005">
    <property type="protein sequence ID" value="KAK4589567.1"/>
    <property type="molecule type" value="Genomic_DNA"/>
</dbReference>
<dbReference type="Pfam" id="PF03004">
    <property type="entry name" value="Transposase_24"/>
    <property type="match status" value="1"/>
</dbReference>
<feature type="coiled-coil region" evidence="1">
    <location>
        <begin position="295"/>
        <end position="329"/>
    </location>
</feature>
<evidence type="ECO:0000313" key="3">
    <source>
        <dbReference type="Proteomes" id="UP001324115"/>
    </source>
</evidence>
<dbReference type="InterPro" id="IPR004252">
    <property type="entry name" value="Probable_transposase_24"/>
</dbReference>
<evidence type="ECO:0000313" key="2">
    <source>
        <dbReference type="EMBL" id="KAK4589567.1"/>
    </source>
</evidence>
<dbReference type="PANTHER" id="PTHR33144:SF25">
    <property type="entry name" value="DUF4216 DOMAIN-CONTAINING PROTEIN"/>
    <property type="match status" value="1"/>
</dbReference>
<reference evidence="2 3" key="1">
    <citation type="journal article" date="2023" name="G3 (Bethesda)">
        <title>A haplotype-resolved chromosome-scale genome for Quercus rubra L. provides insights into the genetics of adaptive traits for red oak species.</title>
        <authorList>
            <person name="Kapoor B."/>
            <person name="Jenkins J."/>
            <person name="Schmutz J."/>
            <person name="Zhebentyayeva T."/>
            <person name="Kuelheim C."/>
            <person name="Coggeshall M."/>
            <person name="Heim C."/>
            <person name="Lasky J.R."/>
            <person name="Leites L."/>
            <person name="Islam-Faridi N."/>
            <person name="Romero-Severson J."/>
            <person name="DeLeo V.L."/>
            <person name="Lucas S.M."/>
            <person name="Lazic D."/>
            <person name="Gailing O."/>
            <person name="Carlson J."/>
            <person name="Staton M."/>
        </authorList>
    </citation>
    <scope>NUCLEOTIDE SEQUENCE [LARGE SCALE GENOMIC DNA]</scope>
    <source>
        <strain evidence="2">Pseudo-F2</strain>
    </source>
</reference>
<keyword evidence="1" id="KW-0175">Coiled coil</keyword>
<sequence length="367" mass="41007">MLESSYNIGGFIYTDDLELLGAAENAPKRRGPTRLADIWALDGSYKISLPLNDEGQPIGEDGKTYVRWLGSFCNNPLLCPLMPAGWPSVPKKFKEACLSEIQQRYLIDPDIVDPSDQYGWAMHQLGVLRRNRRTKLKKIHCKRDMTKEQVVAKIPPKLDLVQWAELVNYWFDQKTVTLSDKNKAKANGAPVERADLYLKVYRRKDGVGVTSCAQENIRRIEGLLSEEGVRLQGEPGSTSGILWSKDDAYARVFGLERPGRVRGVGFGITPSGRSVTNASKFTSTPSSSTRTSQRILELEHDNTLIREQLAQVQAQLAQSDARHQEQQQQTEVMHQQQLDAALARMNAMFAQLSSGTPFFDPSQGGNA</sequence>
<keyword evidence="3" id="KW-1185">Reference proteome</keyword>
<gene>
    <name evidence="2" type="ORF">RGQ29_020220</name>
</gene>
<dbReference type="AlphaFoldDB" id="A0AAN7FAB8"/>
<evidence type="ECO:0000256" key="1">
    <source>
        <dbReference type="SAM" id="Coils"/>
    </source>
</evidence>
<protein>
    <recommendedName>
        <fullName evidence="4">Transposase</fullName>
    </recommendedName>
</protein>
<name>A0AAN7FAB8_QUERU</name>
<evidence type="ECO:0008006" key="4">
    <source>
        <dbReference type="Google" id="ProtNLM"/>
    </source>
</evidence>
<accession>A0AAN7FAB8</accession>
<organism evidence="2 3">
    <name type="scientific">Quercus rubra</name>
    <name type="common">Northern red oak</name>
    <name type="synonym">Quercus borealis</name>
    <dbReference type="NCBI Taxonomy" id="3512"/>
    <lineage>
        <taxon>Eukaryota</taxon>
        <taxon>Viridiplantae</taxon>
        <taxon>Streptophyta</taxon>
        <taxon>Embryophyta</taxon>
        <taxon>Tracheophyta</taxon>
        <taxon>Spermatophyta</taxon>
        <taxon>Magnoliopsida</taxon>
        <taxon>eudicotyledons</taxon>
        <taxon>Gunneridae</taxon>
        <taxon>Pentapetalae</taxon>
        <taxon>rosids</taxon>
        <taxon>fabids</taxon>
        <taxon>Fagales</taxon>
        <taxon>Fagaceae</taxon>
        <taxon>Quercus</taxon>
    </lineage>
</organism>